<dbReference type="Proteomes" id="UP000271974">
    <property type="component" value="Unassembled WGS sequence"/>
</dbReference>
<dbReference type="InterPro" id="IPR029063">
    <property type="entry name" value="SAM-dependent_MTases_sf"/>
</dbReference>
<dbReference type="AlphaFoldDB" id="A0A433TDQ6"/>
<dbReference type="PANTHER" id="PTHR45036:SF1">
    <property type="entry name" value="METHYLTRANSFERASE LIKE 7A"/>
    <property type="match status" value="1"/>
</dbReference>
<dbReference type="Pfam" id="PF08241">
    <property type="entry name" value="Methyltransf_11"/>
    <property type="match status" value="1"/>
</dbReference>
<proteinExistence type="predicted"/>
<dbReference type="PANTHER" id="PTHR45036">
    <property type="entry name" value="METHYLTRANSFERASE LIKE 7B"/>
    <property type="match status" value="1"/>
</dbReference>
<dbReference type="STRING" id="188477.A0A433TDQ6"/>
<dbReference type="InterPro" id="IPR052356">
    <property type="entry name" value="Thiol_S-MT"/>
</dbReference>
<organism evidence="2 3">
    <name type="scientific">Elysia chlorotica</name>
    <name type="common">Eastern emerald elysia</name>
    <name type="synonym">Sea slug</name>
    <dbReference type="NCBI Taxonomy" id="188477"/>
    <lineage>
        <taxon>Eukaryota</taxon>
        <taxon>Metazoa</taxon>
        <taxon>Spiralia</taxon>
        <taxon>Lophotrochozoa</taxon>
        <taxon>Mollusca</taxon>
        <taxon>Gastropoda</taxon>
        <taxon>Heterobranchia</taxon>
        <taxon>Euthyneura</taxon>
        <taxon>Panpulmonata</taxon>
        <taxon>Sacoglossa</taxon>
        <taxon>Placobranchoidea</taxon>
        <taxon>Plakobranchidae</taxon>
        <taxon>Elysia</taxon>
    </lineage>
</organism>
<feature type="domain" description="Methyltransferase type 11" evidence="1">
    <location>
        <begin position="41"/>
        <end position="115"/>
    </location>
</feature>
<feature type="non-terminal residue" evidence="2">
    <location>
        <position position="115"/>
    </location>
</feature>
<protein>
    <recommendedName>
        <fullName evidence="1">Methyltransferase type 11 domain-containing protein</fullName>
    </recommendedName>
</protein>
<gene>
    <name evidence="2" type="ORF">EGW08_012570</name>
</gene>
<sequence length="115" mass="13082">MCIGWYTANTSNTNFMCCNTQDGDTMNTISAIGENFKFYPKGTHFSCVEPSPHHDSVWKKRLESYRHIKLVDCFHTYAESMPDVKSGSYDVVVSTLTLCTVRDPPSVLKEIHRVL</sequence>
<keyword evidence="3" id="KW-1185">Reference proteome</keyword>
<dbReference type="SUPFAM" id="SSF53335">
    <property type="entry name" value="S-adenosyl-L-methionine-dependent methyltransferases"/>
    <property type="match status" value="1"/>
</dbReference>
<accession>A0A433TDQ6</accession>
<comment type="caution">
    <text evidence="2">The sequence shown here is derived from an EMBL/GenBank/DDBJ whole genome shotgun (WGS) entry which is preliminary data.</text>
</comment>
<dbReference type="GO" id="GO:0008757">
    <property type="term" value="F:S-adenosylmethionine-dependent methyltransferase activity"/>
    <property type="evidence" value="ECO:0007669"/>
    <property type="project" value="InterPro"/>
</dbReference>
<evidence type="ECO:0000313" key="3">
    <source>
        <dbReference type="Proteomes" id="UP000271974"/>
    </source>
</evidence>
<reference evidence="2 3" key="1">
    <citation type="submission" date="2019-01" db="EMBL/GenBank/DDBJ databases">
        <title>A draft genome assembly of the solar-powered sea slug Elysia chlorotica.</title>
        <authorList>
            <person name="Cai H."/>
            <person name="Li Q."/>
            <person name="Fang X."/>
            <person name="Li J."/>
            <person name="Curtis N.E."/>
            <person name="Altenburger A."/>
            <person name="Shibata T."/>
            <person name="Feng M."/>
            <person name="Maeda T."/>
            <person name="Schwartz J.A."/>
            <person name="Shigenobu S."/>
            <person name="Lundholm N."/>
            <person name="Nishiyama T."/>
            <person name="Yang H."/>
            <person name="Hasebe M."/>
            <person name="Li S."/>
            <person name="Pierce S.K."/>
            <person name="Wang J."/>
        </authorList>
    </citation>
    <scope>NUCLEOTIDE SEQUENCE [LARGE SCALE GENOMIC DNA]</scope>
    <source>
        <strain evidence="2">EC2010</strain>
        <tissue evidence="2">Whole organism of an adult</tissue>
    </source>
</reference>
<dbReference type="EMBL" id="RQTK01000435">
    <property type="protein sequence ID" value="RUS79686.1"/>
    <property type="molecule type" value="Genomic_DNA"/>
</dbReference>
<evidence type="ECO:0000313" key="2">
    <source>
        <dbReference type="EMBL" id="RUS79686.1"/>
    </source>
</evidence>
<name>A0A433TDQ6_ELYCH</name>
<evidence type="ECO:0000259" key="1">
    <source>
        <dbReference type="Pfam" id="PF08241"/>
    </source>
</evidence>
<dbReference type="InterPro" id="IPR013216">
    <property type="entry name" value="Methyltransf_11"/>
</dbReference>
<dbReference type="Gene3D" id="3.40.50.150">
    <property type="entry name" value="Vaccinia Virus protein VP39"/>
    <property type="match status" value="1"/>
</dbReference>
<dbReference type="OrthoDB" id="416496at2759"/>